<dbReference type="CDD" id="cd11326">
    <property type="entry name" value="AmyAc_Glg_debranch"/>
    <property type="match status" value="1"/>
</dbReference>
<dbReference type="GO" id="GO:0005980">
    <property type="term" value="P:glycogen catabolic process"/>
    <property type="evidence" value="ECO:0007669"/>
    <property type="project" value="InterPro"/>
</dbReference>
<evidence type="ECO:0000256" key="3">
    <source>
        <dbReference type="ARBA" id="ARBA00023295"/>
    </source>
</evidence>
<dbReference type="InterPro" id="IPR006047">
    <property type="entry name" value="GH13_cat_dom"/>
</dbReference>
<evidence type="ECO:0000256" key="1">
    <source>
        <dbReference type="ARBA" id="ARBA00008061"/>
    </source>
</evidence>
<dbReference type="Gene3D" id="2.60.40.10">
    <property type="entry name" value="Immunoglobulins"/>
    <property type="match status" value="1"/>
</dbReference>
<keyword evidence="2" id="KW-0378">Hydrolase</keyword>
<name>A0A975HKJ3_9GAMM</name>
<dbReference type="GO" id="GO:0004135">
    <property type="term" value="F:amylo-alpha-1,6-glucosidase activity"/>
    <property type="evidence" value="ECO:0007669"/>
    <property type="project" value="InterPro"/>
</dbReference>
<proteinExistence type="inferred from homology"/>
<keyword evidence="6" id="KW-1185">Reference proteome</keyword>
<comment type="similarity">
    <text evidence="1">Belongs to the glycosyl hydrolase 13 family.</text>
</comment>
<protein>
    <submittedName>
        <fullName evidence="5">Glycogen debranching protein GlgX</fullName>
    </submittedName>
</protein>
<dbReference type="CDD" id="cd02856">
    <property type="entry name" value="E_set_GDE_Isoamylase_N"/>
    <property type="match status" value="1"/>
</dbReference>
<dbReference type="SUPFAM" id="SSF81296">
    <property type="entry name" value="E set domains"/>
    <property type="match status" value="1"/>
</dbReference>
<dbReference type="SUPFAM" id="SSF51011">
    <property type="entry name" value="Glycosyl hydrolase domain"/>
    <property type="match status" value="1"/>
</dbReference>
<organism evidence="5 6">
    <name type="scientific">Psychrosphaera ytuae</name>
    <dbReference type="NCBI Taxonomy" id="2820710"/>
    <lineage>
        <taxon>Bacteria</taxon>
        <taxon>Pseudomonadati</taxon>
        <taxon>Pseudomonadota</taxon>
        <taxon>Gammaproteobacteria</taxon>
        <taxon>Alteromonadales</taxon>
        <taxon>Pseudoalteromonadaceae</taxon>
        <taxon>Psychrosphaera</taxon>
    </lineage>
</organism>
<dbReference type="Gene3D" id="2.60.40.1180">
    <property type="entry name" value="Golgi alpha-mannosidase II"/>
    <property type="match status" value="1"/>
</dbReference>
<evidence type="ECO:0000313" key="6">
    <source>
        <dbReference type="Proteomes" id="UP000682739"/>
    </source>
</evidence>
<dbReference type="PANTHER" id="PTHR43002">
    <property type="entry name" value="GLYCOGEN DEBRANCHING ENZYME"/>
    <property type="match status" value="1"/>
</dbReference>
<dbReference type="Pfam" id="PF02922">
    <property type="entry name" value="CBM_48"/>
    <property type="match status" value="1"/>
</dbReference>
<reference evidence="5" key="1">
    <citation type="submission" date="2021-03" db="EMBL/GenBank/DDBJ databases">
        <title>Description of Psychrosphaera ytuae sp. nov. isolated from deep sea sediment of South China Sea.</title>
        <authorList>
            <person name="Zhang J."/>
            <person name="Xu X.-D."/>
        </authorList>
    </citation>
    <scope>NUCLEOTIDE SEQUENCE</scope>
    <source>
        <strain evidence="5">MTZ26</strain>
    </source>
</reference>
<dbReference type="NCBIfam" id="TIGR02100">
    <property type="entry name" value="glgX_debranch"/>
    <property type="match status" value="1"/>
</dbReference>
<gene>
    <name evidence="5" type="primary">glgX</name>
    <name evidence="5" type="ORF">J1N51_02510</name>
</gene>
<dbReference type="InterPro" id="IPR013783">
    <property type="entry name" value="Ig-like_fold"/>
</dbReference>
<sequence>MKQDLLKPEVVDAGDAQPLGMRWSLDEQTLNFAIVAPDAETVFVHFFLPDTEEYVDKVEISHRTGKVFHARLANIESTWLYAIQAIQKDPLRGAVINDKLLLDPYAKNLNRSLIWDPVKYKDDSPFFLPKAKLNEASFDWQGATKPTIAKSETILYETHVKGFTQLQSQLPAELRGTYLGLAEPISIDYLKSLGVTSVQLMPVFSFMSEPRLQELGLVNYWGYNPISFFAPDSRYAIKDAVFEFKTMVRELHKAGIEVILDVVYNHTAEGGKDGPVLSYKGLVEAEFYVRGADDYSFEYANYTGCGNTVNADSDFGLRVIMDSLRYWLEEMQVDGFRFDLAATLGRNGERFNHRATLLRAMAQDPVISQAKLIAEPWDIGPEGYQLGNFPPNWVECNDRYRDSVRKFWRGDRALVPELASRILGSRDIFKKGRRSQISSVNYVAYHDGYTLHDLVSYEQRHNLANLEDNRDGHGANYSRNYGVEGPTSDPNITKIRERQKRNMLATLFLSQGIPHLLAGDEFGRTQQGNNNAYCQDNEVSWVNWQLEPEQVQLSRFVKKLIEIRKAHPVLQHCILHDDGFEHHTRHHHVAWLRPDGEEKSVDDWQDPDNQCLGLLVADEDREYQLLFILNASECPHQYVLPTSSSRVRLLDTKVEGQFEEMIYSEPTYIQQPQSISLWKLSLH</sequence>
<evidence type="ECO:0000313" key="5">
    <source>
        <dbReference type="EMBL" id="QTH64379.1"/>
    </source>
</evidence>
<dbReference type="InterPro" id="IPR013780">
    <property type="entry name" value="Glyco_hydro_b"/>
</dbReference>
<evidence type="ECO:0000256" key="2">
    <source>
        <dbReference type="ARBA" id="ARBA00022801"/>
    </source>
</evidence>
<dbReference type="Pfam" id="PF00128">
    <property type="entry name" value="Alpha-amylase"/>
    <property type="match status" value="1"/>
</dbReference>
<dbReference type="InterPro" id="IPR017853">
    <property type="entry name" value="GH"/>
</dbReference>
<keyword evidence="3" id="KW-0326">Glycosidase</keyword>
<dbReference type="KEGG" id="psym:J1N51_02510"/>
<dbReference type="SUPFAM" id="SSF51445">
    <property type="entry name" value="(Trans)glycosidases"/>
    <property type="match status" value="1"/>
</dbReference>
<dbReference type="Gene3D" id="3.20.20.80">
    <property type="entry name" value="Glycosidases"/>
    <property type="match status" value="1"/>
</dbReference>
<evidence type="ECO:0000259" key="4">
    <source>
        <dbReference type="SMART" id="SM00642"/>
    </source>
</evidence>
<dbReference type="InterPro" id="IPR014756">
    <property type="entry name" value="Ig_E-set"/>
</dbReference>
<dbReference type="Proteomes" id="UP000682739">
    <property type="component" value="Chromosome"/>
</dbReference>
<dbReference type="InterPro" id="IPR011837">
    <property type="entry name" value="Glycogen_debranch_GlgX"/>
</dbReference>
<dbReference type="RefSeq" id="WP_208832434.1">
    <property type="nucleotide sequence ID" value="NZ_CP072110.1"/>
</dbReference>
<accession>A0A975HKJ3</accession>
<dbReference type="AlphaFoldDB" id="A0A975HKJ3"/>
<dbReference type="InterPro" id="IPR044505">
    <property type="entry name" value="GlgX_Isoamylase_N_E_set"/>
</dbReference>
<dbReference type="InterPro" id="IPR004193">
    <property type="entry name" value="Glyco_hydro_13_N"/>
</dbReference>
<feature type="domain" description="Glycosyl hydrolase family 13 catalytic" evidence="4">
    <location>
        <begin position="157"/>
        <end position="564"/>
    </location>
</feature>
<dbReference type="EMBL" id="CP072110">
    <property type="protein sequence ID" value="QTH64379.1"/>
    <property type="molecule type" value="Genomic_DNA"/>
</dbReference>
<dbReference type="SMART" id="SM00642">
    <property type="entry name" value="Aamy"/>
    <property type="match status" value="1"/>
</dbReference>